<gene>
    <name evidence="1" type="ORF">BES34_016455</name>
</gene>
<keyword evidence="2" id="KW-1185">Reference proteome</keyword>
<accession>A0ABX4YFJ6</accession>
<dbReference type="Proteomes" id="UP000094669">
    <property type="component" value="Unassembled WGS sequence"/>
</dbReference>
<proteinExistence type="predicted"/>
<protein>
    <submittedName>
        <fullName evidence="1">Uncharacterized protein</fullName>
    </submittedName>
</protein>
<comment type="caution">
    <text evidence="1">The sequence shown here is derived from an EMBL/GenBank/DDBJ whole genome shotgun (WGS) entry which is preliminary data.</text>
</comment>
<evidence type="ECO:0000313" key="1">
    <source>
        <dbReference type="EMBL" id="PNV73643.1"/>
    </source>
</evidence>
<dbReference type="EMBL" id="MCRM02000021">
    <property type="protein sequence ID" value="PNV73643.1"/>
    <property type="molecule type" value="Genomic_DNA"/>
</dbReference>
<reference evidence="1" key="1">
    <citation type="submission" date="2018-01" db="EMBL/GenBank/DDBJ databases">
        <title>Genomic characterization of Leptospira inadai serogroup Lyme isolated from captured rat in Brazil and comparative analysis with human reference strain.</title>
        <authorList>
            <person name="Moreno L.Z."/>
            <person name="Loureiro A.P."/>
            <person name="Miraglia F."/>
            <person name="Kremer F.S."/>
            <person name="Eslabao M.R."/>
            <person name="Dellagostin O.A."/>
            <person name="Lilenbaum W."/>
            <person name="Moreno A.M."/>
        </authorList>
    </citation>
    <scope>NUCLEOTIDE SEQUENCE [LARGE SCALE GENOMIC DNA]</scope>
    <source>
        <strain evidence="1">M34/99</strain>
    </source>
</reference>
<name>A0ABX4YFJ6_9LEPT</name>
<organism evidence="1 2">
    <name type="scientific">Leptospira inadai serovar Lyme</name>
    <dbReference type="NCBI Taxonomy" id="293084"/>
    <lineage>
        <taxon>Bacteria</taxon>
        <taxon>Pseudomonadati</taxon>
        <taxon>Spirochaetota</taxon>
        <taxon>Spirochaetia</taxon>
        <taxon>Leptospirales</taxon>
        <taxon>Leptospiraceae</taxon>
        <taxon>Leptospira</taxon>
    </lineage>
</organism>
<evidence type="ECO:0000313" key="2">
    <source>
        <dbReference type="Proteomes" id="UP000094669"/>
    </source>
</evidence>
<sequence>MVRVPPLHFVGDHSATGFAFRGQKTEDRRVRFARARQKLLYMGKVAEVEERSSITQESFSRTWKPCSPIFCLPSSAWELQHNSFLKKLLSG</sequence>